<evidence type="ECO:0000313" key="2">
    <source>
        <dbReference type="EMBL" id="KAK5707819.1"/>
    </source>
</evidence>
<dbReference type="AlphaFoldDB" id="A0AAN8A5Q7"/>
<feature type="region of interest" description="Disordered" evidence="1">
    <location>
        <begin position="26"/>
        <end position="197"/>
    </location>
</feature>
<comment type="caution">
    <text evidence="2">The sequence shown here is derived from an EMBL/GenBank/DDBJ whole genome shotgun (WGS) entry which is preliminary data.</text>
</comment>
<accession>A0AAN8A5Q7</accession>
<name>A0AAN8A5Q7_9PEZI</name>
<organism evidence="2 3">
    <name type="scientific">Elasticomyces elasticus</name>
    <dbReference type="NCBI Taxonomy" id="574655"/>
    <lineage>
        <taxon>Eukaryota</taxon>
        <taxon>Fungi</taxon>
        <taxon>Dikarya</taxon>
        <taxon>Ascomycota</taxon>
        <taxon>Pezizomycotina</taxon>
        <taxon>Dothideomycetes</taxon>
        <taxon>Dothideomycetidae</taxon>
        <taxon>Mycosphaerellales</taxon>
        <taxon>Teratosphaeriaceae</taxon>
        <taxon>Elasticomyces</taxon>
    </lineage>
</organism>
<evidence type="ECO:0000313" key="3">
    <source>
        <dbReference type="Proteomes" id="UP001310594"/>
    </source>
</evidence>
<reference evidence="2" key="1">
    <citation type="submission" date="2023-08" db="EMBL/GenBank/DDBJ databases">
        <title>Black Yeasts Isolated from many extreme environments.</title>
        <authorList>
            <person name="Coleine C."/>
            <person name="Stajich J.E."/>
            <person name="Selbmann L."/>
        </authorList>
    </citation>
    <scope>NUCLEOTIDE SEQUENCE</scope>
    <source>
        <strain evidence="2">CCFEE 5810</strain>
    </source>
</reference>
<protein>
    <submittedName>
        <fullName evidence="2">Uncharacterized protein</fullName>
    </submittedName>
</protein>
<feature type="compositionally biased region" description="Basic and acidic residues" evidence="1">
    <location>
        <begin position="37"/>
        <end position="48"/>
    </location>
</feature>
<sequence length="197" mass="22105">MGIIKTAMMSGVAIYGVKQLSHVAAERRPASAPSNGNRRDMQYERDLQYESSAPYQQYRRQLPPQESTFYEEEYSRPAPPPPQRRQQQQRTLDQHPAQAGGAAAYYHPDGPSQQQEYRRVVPDCDPQPPTYARSQDGQRGFVEPDEQYESDFGNSSGGHRDALFSQAANFLQSRGGRGGEGSRSRPVRELLGGLMNK</sequence>
<feature type="compositionally biased region" description="Low complexity" evidence="1">
    <location>
        <begin position="54"/>
        <end position="65"/>
    </location>
</feature>
<gene>
    <name evidence="2" type="ORF">LTR97_000357</name>
</gene>
<dbReference type="EMBL" id="JAVRQU010000001">
    <property type="protein sequence ID" value="KAK5707819.1"/>
    <property type="molecule type" value="Genomic_DNA"/>
</dbReference>
<evidence type="ECO:0000256" key="1">
    <source>
        <dbReference type="SAM" id="MobiDB-lite"/>
    </source>
</evidence>
<proteinExistence type="predicted"/>
<dbReference type="Proteomes" id="UP001310594">
    <property type="component" value="Unassembled WGS sequence"/>
</dbReference>